<evidence type="ECO:0000256" key="3">
    <source>
        <dbReference type="ARBA" id="ARBA00022692"/>
    </source>
</evidence>
<dbReference type="InterPro" id="IPR001972">
    <property type="entry name" value="Stomatin_HflK_fam"/>
</dbReference>
<accession>A0ABP9R1L2</accession>
<evidence type="ECO:0000313" key="10">
    <source>
        <dbReference type="Proteomes" id="UP001500074"/>
    </source>
</evidence>
<dbReference type="Proteomes" id="UP001500074">
    <property type="component" value="Unassembled WGS sequence"/>
</dbReference>
<dbReference type="PANTHER" id="PTHR43327">
    <property type="entry name" value="STOMATIN-LIKE PROTEIN 2, MITOCHONDRIAL"/>
    <property type="match status" value="1"/>
</dbReference>
<feature type="domain" description="Band 7" evidence="8">
    <location>
        <begin position="96"/>
        <end position="256"/>
    </location>
</feature>
<evidence type="ECO:0000259" key="8">
    <source>
        <dbReference type="SMART" id="SM00244"/>
    </source>
</evidence>
<dbReference type="Pfam" id="PF12221">
    <property type="entry name" value="HflK_N"/>
    <property type="match status" value="1"/>
</dbReference>
<evidence type="ECO:0000256" key="4">
    <source>
        <dbReference type="ARBA" id="ARBA00022989"/>
    </source>
</evidence>
<dbReference type="PRINTS" id="PR00721">
    <property type="entry name" value="STOMATIN"/>
</dbReference>
<keyword evidence="9" id="KW-0645">Protease</keyword>
<dbReference type="Gene3D" id="3.30.479.30">
    <property type="entry name" value="Band 7 domain"/>
    <property type="match status" value="1"/>
</dbReference>
<dbReference type="SUPFAM" id="SSF117892">
    <property type="entry name" value="Band 7/SPFH domain"/>
    <property type="match status" value="1"/>
</dbReference>
<dbReference type="SMART" id="SM00244">
    <property type="entry name" value="PHB"/>
    <property type="match status" value="1"/>
</dbReference>
<protein>
    <recommendedName>
        <fullName evidence="6">Protein HflK</fullName>
    </recommendedName>
</protein>
<keyword evidence="9" id="KW-0378">Hydrolase</keyword>
<feature type="compositionally biased region" description="Low complexity" evidence="7">
    <location>
        <begin position="386"/>
        <end position="398"/>
    </location>
</feature>
<name>A0ABP9R1L2_9GAMM</name>
<feature type="compositionally biased region" description="Gly residues" evidence="7">
    <location>
        <begin position="17"/>
        <end position="35"/>
    </location>
</feature>
<evidence type="ECO:0000256" key="6">
    <source>
        <dbReference type="RuleBase" id="RU364113"/>
    </source>
</evidence>
<dbReference type="Pfam" id="PF01145">
    <property type="entry name" value="Band_7"/>
    <property type="match status" value="1"/>
</dbReference>
<feature type="transmembrane region" description="Helical" evidence="6">
    <location>
        <begin position="79"/>
        <end position="101"/>
    </location>
</feature>
<dbReference type="GO" id="GO:0006508">
    <property type="term" value="P:proteolysis"/>
    <property type="evidence" value="ECO:0007669"/>
    <property type="project" value="UniProtKB-KW"/>
</dbReference>
<dbReference type="InterPro" id="IPR020980">
    <property type="entry name" value="Membrane_HflK_N"/>
</dbReference>
<keyword evidence="3 6" id="KW-0812">Transmembrane</keyword>
<comment type="similarity">
    <text evidence="2 6">Belongs to the band 7/mec-2 family. HflK subfamily.</text>
</comment>
<organism evidence="9 10">
    <name type="scientific">Modicisalibacter zincidurans</name>
    <dbReference type="NCBI Taxonomy" id="1178777"/>
    <lineage>
        <taxon>Bacteria</taxon>
        <taxon>Pseudomonadati</taxon>
        <taxon>Pseudomonadota</taxon>
        <taxon>Gammaproteobacteria</taxon>
        <taxon>Oceanospirillales</taxon>
        <taxon>Halomonadaceae</taxon>
        <taxon>Modicisalibacter</taxon>
    </lineage>
</organism>
<comment type="function">
    <text evidence="6">HflC and HflK could encode or regulate a protease.</text>
</comment>
<dbReference type="GO" id="GO:0008233">
    <property type="term" value="F:peptidase activity"/>
    <property type="evidence" value="ECO:0007669"/>
    <property type="project" value="UniProtKB-KW"/>
</dbReference>
<comment type="caution">
    <text evidence="9">The sequence shown here is derived from an EMBL/GenBank/DDBJ whole genome shotgun (WGS) entry which is preliminary data.</text>
</comment>
<comment type="subunit">
    <text evidence="6">HflC and HflK may interact to form a multimeric complex.</text>
</comment>
<reference evidence="10" key="1">
    <citation type="journal article" date="2019" name="Int. J. Syst. Evol. Microbiol.">
        <title>The Global Catalogue of Microorganisms (GCM) 10K type strain sequencing project: providing services to taxonomists for standard genome sequencing and annotation.</title>
        <authorList>
            <consortium name="The Broad Institute Genomics Platform"/>
            <consortium name="The Broad Institute Genome Sequencing Center for Infectious Disease"/>
            <person name="Wu L."/>
            <person name="Ma J."/>
        </authorList>
    </citation>
    <scope>NUCLEOTIDE SEQUENCE [LARGE SCALE GENOMIC DNA]</scope>
    <source>
        <strain evidence="10">JCM 18472</strain>
    </source>
</reference>
<dbReference type="InterPro" id="IPR036013">
    <property type="entry name" value="Band_7/SPFH_dom_sf"/>
</dbReference>
<dbReference type="RefSeq" id="WP_031382781.1">
    <property type="nucleotide sequence ID" value="NZ_BAABKI010000006.1"/>
</dbReference>
<dbReference type="PANTHER" id="PTHR43327:SF2">
    <property type="entry name" value="MODULATOR OF FTSH PROTEASE HFLK"/>
    <property type="match status" value="1"/>
</dbReference>
<sequence length="406" mass="43639">MAWNEPGGGGKQHDPWSGGGRRGGGGNGNGGGGNNNQGPPDLDEALKKFQDKLNRMLGGRGKRGGGGNGGGGGGKRSVFALPGLLAIIVLAIWAASGFYLVDQSERGVVLRFGKFEQIVNPGLQWNPPIIDDVRMVNVTGVRSVSQTKSMLTRDENIVKVDISAQYQVADPRDYALNVRTPDLSIENALDSALRQVVGGTDMDEILTSGRALLADTVSTRLQTYLDSYGLGVRILAINIESTSAPDAVQDAFDDVIKAREDRQRLINDAIGYANAIIPEAQGQAQRLIEQAQGYRESVVAKAQGESNRFNSLLTEYRQAPQVMRDRMYLDTMTEVLSNTSKVLIDINKSSPLMVLPLDKLNRGNASGADSQQDVNVTPSLIEQLRNNSAGSSNSSQTSGIRREGRQ</sequence>
<dbReference type="InterPro" id="IPR010201">
    <property type="entry name" value="HflK"/>
</dbReference>
<evidence type="ECO:0000313" key="9">
    <source>
        <dbReference type="EMBL" id="GAA5170362.1"/>
    </source>
</evidence>
<feature type="region of interest" description="Disordered" evidence="7">
    <location>
        <begin position="1"/>
        <end position="43"/>
    </location>
</feature>
<feature type="compositionally biased region" description="Polar residues" evidence="7">
    <location>
        <begin position="364"/>
        <end position="380"/>
    </location>
</feature>
<feature type="region of interest" description="Disordered" evidence="7">
    <location>
        <begin position="364"/>
        <end position="406"/>
    </location>
</feature>
<evidence type="ECO:0000256" key="5">
    <source>
        <dbReference type="ARBA" id="ARBA00023136"/>
    </source>
</evidence>
<evidence type="ECO:0000256" key="1">
    <source>
        <dbReference type="ARBA" id="ARBA00004167"/>
    </source>
</evidence>
<dbReference type="InterPro" id="IPR050710">
    <property type="entry name" value="Band7/mec-2_domain"/>
</dbReference>
<evidence type="ECO:0000256" key="2">
    <source>
        <dbReference type="ARBA" id="ARBA00006971"/>
    </source>
</evidence>
<comment type="subcellular location">
    <subcellularLocation>
        <location evidence="1">Membrane</location>
        <topology evidence="1">Single-pass membrane protein</topology>
    </subcellularLocation>
</comment>
<keyword evidence="10" id="KW-1185">Reference proteome</keyword>
<proteinExistence type="inferred from homology"/>
<dbReference type="CDD" id="cd03404">
    <property type="entry name" value="SPFH_HflK"/>
    <property type="match status" value="1"/>
</dbReference>
<keyword evidence="5 6" id="KW-0472">Membrane</keyword>
<dbReference type="EMBL" id="BAABKI010000006">
    <property type="protein sequence ID" value="GAA5170362.1"/>
    <property type="molecule type" value="Genomic_DNA"/>
</dbReference>
<keyword evidence="4 6" id="KW-1133">Transmembrane helix</keyword>
<gene>
    <name evidence="9" type="primary">hflK</name>
    <name evidence="9" type="ORF">GCM10023342_03640</name>
</gene>
<evidence type="ECO:0000256" key="7">
    <source>
        <dbReference type="SAM" id="MobiDB-lite"/>
    </source>
</evidence>
<feature type="compositionally biased region" description="Gly residues" evidence="7">
    <location>
        <begin position="1"/>
        <end position="10"/>
    </location>
</feature>
<dbReference type="InterPro" id="IPR001107">
    <property type="entry name" value="Band_7"/>
</dbReference>
<dbReference type="NCBIfam" id="TIGR01933">
    <property type="entry name" value="hflK"/>
    <property type="match status" value="1"/>
</dbReference>